<gene>
    <name evidence="1" type="ORF">FA95DRAFT_1580234</name>
</gene>
<comment type="caution">
    <text evidence="1">The sequence shown here is derived from an EMBL/GenBank/DDBJ whole genome shotgun (WGS) entry which is preliminary data.</text>
</comment>
<keyword evidence="2" id="KW-1185">Reference proteome</keyword>
<reference evidence="1" key="1">
    <citation type="submission" date="2021-02" db="EMBL/GenBank/DDBJ databases">
        <authorList>
            <consortium name="DOE Joint Genome Institute"/>
            <person name="Ahrendt S."/>
            <person name="Looney B.P."/>
            <person name="Miyauchi S."/>
            <person name="Morin E."/>
            <person name="Drula E."/>
            <person name="Courty P.E."/>
            <person name="Chicoki N."/>
            <person name="Fauchery L."/>
            <person name="Kohler A."/>
            <person name="Kuo A."/>
            <person name="Labutti K."/>
            <person name="Pangilinan J."/>
            <person name="Lipzen A."/>
            <person name="Riley R."/>
            <person name="Andreopoulos W."/>
            <person name="He G."/>
            <person name="Johnson J."/>
            <person name="Barry K.W."/>
            <person name="Grigoriev I.V."/>
            <person name="Nagy L."/>
            <person name="Hibbett D."/>
            <person name="Henrissat B."/>
            <person name="Matheny P.B."/>
            <person name="Labbe J."/>
            <person name="Martin F."/>
        </authorList>
    </citation>
    <scope>NUCLEOTIDE SEQUENCE</scope>
    <source>
        <strain evidence="1">FP105234-sp</strain>
    </source>
</reference>
<organism evidence="1 2">
    <name type="scientific">Auriscalpium vulgare</name>
    <dbReference type="NCBI Taxonomy" id="40419"/>
    <lineage>
        <taxon>Eukaryota</taxon>
        <taxon>Fungi</taxon>
        <taxon>Dikarya</taxon>
        <taxon>Basidiomycota</taxon>
        <taxon>Agaricomycotina</taxon>
        <taxon>Agaricomycetes</taxon>
        <taxon>Russulales</taxon>
        <taxon>Auriscalpiaceae</taxon>
        <taxon>Auriscalpium</taxon>
    </lineage>
</organism>
<protein>
    <submittedName>
        <fullName evidence="1">HlyIII-domain-containing protein</fullName>
    </submittedName>
</protein>
<dbReference type="Proteomes" id="UP000814033">
    <property type="component" value="Unassembled WGS sequence"/>
</dbReference>
<name>A0ACB8S887_9AGAM</name>
<proteinExistence type="predicted"/>
<reference evidence="1" key="2">
    <citation type="journal article" date="2022" name="New Phytol.">
        <title>Evolutionary transition to the ectomycorrhizal habit in the genomes of a hyperdiverse lineage of mushroom-forming fungi.</title>
        <authorList>
            <person name="Looney B."/>
            <person name="Miyauchi S."/>
            <person name="Morin E."/>
            <person name="Drula E."/>
            <person name="Courty P.E."/>
            <person name="Kohler A."/>
            <person name="Kuo A."/>
            <person name="LaButti K."/>
            <person name="Pangilinan J."/>
            <person name="Lipzen A."/>
            <person name="Riley R."/>
            <person name="Andreopoulos W."/>
            <person name="He G."/>
            <person name="Johnson J."/>
            <person name="Nolan M."/>
            <person name="Tritt A."/>
            <person name="Barry K.W."/>
            <person name="Grigoriev I.V."/>
            <person name="Nagy L.G."/>
            <person name="Hibbett D."/>
            <person name="Henrissat B."/>
            <person name="Matheny P.B."/>
            <person name="Labbe J."/>
            <person name="Martin F.M."/>
        </authorList>
    </citation>
    <scope>NUCLEOTIDE SEQUENCE</scope>
    <source>
        <strain evidence="1">FP105234-sp</strain>
    </source>
</reference>
<sequence>MSSLSQRHVSKDPLSSGHAKDGLRPTVDGGPPLLTVSWAELPEWMRDNEYILTGYRRELKSWRGCAGSVFGYLHNETVNIHSHLGAAFLFVGFLATFDSTYFRAHASVTWVDRAVFAIFLSSAVFCLLSSAFYHMSSAHSEPIAAQCHAFDYSGIIVLTVGSFYPCIYYGFYCDQFYKVAYLSLITASGLGAAYIVLDPDYARPSHRGARTTVFIALGLSGVLPVSHALVSHGFYTLCQEMGFQWLLASGALYIIGALLYANRFPERLAPGKFDIWFASHQIFHVFVVLAALAHYVCILTAFDHWHSRRSIC</sequence>
<evidence type="ECO:0000313" key="1">
    <source>
        <dbReference type="EMBL" id="KAI0052140.1"/>
    </source>
</evidence>
<dbReference type="EMBL" id="MU275847">
    <property type="protein sequence ID" value="KAI0052140.1"/>
    <property type="molecule type" value="Genomic_DNA"/>
</dbReference>
<evidence type="ECO:0000313" key="2">
    <source>
        <dbReference type="Proteomes" id="UP000814033"/>
    </source>
</evidence>
<accession>A0ACB8S887</accession>